<dbReference type="GO" id="GO:0008270">
    <property type="term" value="F:zinc ion binding"/>
    <property type="evidence" value="ECO:0007669"/>
    <property type="project" value="InterPro"/>
</dbReference>
<dbReference type="OrthoDB" id="4137815at2759"/>
<feature type="region of interest" description="Disordered" evidence="2">
    <location>
        <begin position="44"/>
        <end position="87"/>
    </location>
</feature>
<dbReference type="GO" id="GO:0000981">
    <property type="term" value="F:DNA-binding transcription factor activity, RNA polymerase II-specific"/>
    <property type="evidence" value="ECO:0007669"/>
    <property type="project" value="InterPro"/>
</dbReference>
<protein>
    <submittedName>
        <fullName evidence="3">Fungal transcriptional regulatory protein</fullName>
    </submittedName>
</protein>
<sequence>MHDSQFPRSCDRCYATKERCIRAPDSESCDRCIRLSHECIRKRALKRPGRRPKKNAPSIPSAPVGGDGASSPSPALDDASASHETSLSSSSMVDHVVADLGLSTVEASLLRTSILSSEFMEQFIIGPSFGEAHREYMARQLHDAPATLGHAYVASAMSWGDDSDVASPEPGSSTARVEYFEKMYHHATEAVATLRSMQPSNAREMCRCLVLGATILTFTLKLRVADARAICRQTLEMAKPVYMSTALLDGTSPGDLSFASCLVLTDIAESLLFCEPPTLRYRTVPGQQQCVDRYVGVSHSFLPLLYDVAELSFRLKVESGKAGGHSAALARFALVHSALEQDVRKWTPDGHGGFAVGKFTSTEVAHMLCQAEAVRNAARLVLHRLKHGFGSQDEVAEAISSHILTSLKMTTLGTGSIPRCIDFPLIAACLELESKSERANHFSSLSPISSYSSPFHDRTRIMLDAAWEARRNGQSLYWYHLSAFIPESFTCTRFAKGRQCMNASFLP</sequence>
<dbReference type="InterPro" id="IPR021858">
    <property type="entry name" value="Fun_TF"/>
</dbReference>
<dbReference type="STRING" id="1081108.A0A168AUC5"/>
<dbReference type="InterPro" id="IPR001138">
    <property type="entry name" value="Zn2Cys6_DnaBD"/>
</dbReference>
<accession>A0A168AUC5</accession>
<keyword evidence="1" id="KW-0539">Nucleus</keyword>
<dbReference type="AlphaFoldDB" id="A0A168AUC5"/>
<dbReference type="EMBL" id="AZHF01000011">
    <property type="protein sequence ID" value="OAA69203.1"/>
    <property type="molecule type" value="Genomic_DNA"/>
</dbReference>
<feature type="compositionally biased region" description="Low complexity" evidence="2">
    <location>
        <begin position="69"/>
        <end position="87"/>
    </location>
</feature>
<dbReference type="CDD" id="cd00067">
    <property type="entry name" value="GAL4"/>
    <property type="match status" value="1"/>
</dbReference>
<evidence type="ECO:0000313" key="4">
    <source>
        <dbReference type="Proteomes" id="UP000076881"/>
    </source>
</evidence>
<dbReference type="Pfam" id="PF11951">
    <property type="entry name" value="Fungal_trans_2"/>
    <property type="match status" value="1"/>
</dbReference>
<reference evidence="3 4" key="1">
    <citation type="journal article" date="2016" name="Genome Biol. Evol.">
        <title>Divergent and convergent evolution of fungal pathogenicity.</title>
        <authorList>
            <person name="Shang Y."/>
            <person name="Xiao G."/>
            <person name="Zheng P."/>
            <person name="Cen K."/>
            <person name="Zhan S."/>
            <person name="Wang C."/>
        </authorList>
    </citation>
    <scope>NUCLEOTIDE SEQUENCE [LARGE SCALE GENOMIC DNA]</scope>
    <source>
        <strain evidence="3 4">RCEF 1005</strain>
    </source>
</reference>
<proteinExistence type="predicted"/>
<name>A0A168AUC5_CORDF</name>
<gene>
    <name evidence="3" type="ORF">LEL_10079</name>
</gene>
<keyword evidence="4" id="KW-1185">Reference proteome</keyword>
<organism evidence="3 4">
    <name type="scientific">Akanthomyces lecanii RCEF 1005</name>
    <dbReference type="NCBI Taxonomy" id="1081108"/>
    <lineage>
        <taxon>Eukaryota</taxon>
        <taxon>Fungi</taxon>
        <taxon>Dikarya</taxon>
        <taxon>Ascomycota</taxon>
        <taxon>Pezizomycotina</taxon>
        <taxon>Sordariomycetes</taxon>
        <taxon>Hypocreomycetidae</taxon>
        <taxon>Hypocreales</taxon>
        <taxon>Cordycipitaceae</taxon>
        <taxon>Akanthomyces</taxon>
        <taxon>Cordyceps confragosa</taxon>
    </lineage>
</organism>
<feature type="compositionally biased region" description="Basic residues" evidence="2">
    <location>
        <begin position="44"/>
        <end position="54"/>
    </location>
</feature>
<evidence type="ECO:0000256" key="1">
    <source>
        <dbReference type="ARBA" id="ARBA00023242"/>
    </source>
</evidence>
<evidence type="ECO:0000313" key="3">
    <source>
        <dbReference type="EMBL" id="OAA69203.1"/>
    </source>
</evidence>
<dbReference type="Proteomes" id="UP000076881">
    <property type="component" value="Unassembled WGS sequence"/>
</dbReference>
<comment type="caution">
    <text evidence="3">The sequence shown here is derived from an EMBL/GenBank/DDBJ whole genome shotgun (WGS) entry which is preliminary data.</text>
</comment>
<evidence type="ECO:0000256" key="2">
    <source>
        <dbReference type="SAM" id="MobiDB-lite"/>
    </source>
</evidence>
<dbReference type="InterPro" id="IPR036864">
    <property type="entry name" value="Zn2-C6_fun-type_DNA-bd_sf"/>
</dbReference>
<dbReference type="SUPFAM" id="SSF57701">
    <property type="entry name" value="Zn2/Cys6 DNA-binding domain"/>
    <property type="match status" value="1"/>
</dbReference>